<feature type="transmembrane region" description="Helical" evidence="1">
    <location>
        <begin position="12"/>
        <end position="33"/>
    </location>
</feature>
<feature type="transmembrane region" description="Helical" evidence="1">
    <location>
        <begin position="228"/>
        <end position="257"/>
    </location>
</feature>
<keyword evidence="1" id="KW-0472">Membrane</keyword>
<comment type="caution">
    <text evidence="2">The sequence shown here is derived from an EMBL/GenBank/DDBJ whole genome shotgun (WGS) entry which is preliminary data.</text>
</comment>
<feature type="transmembrane region" description="Helical" evidence="1">
    <location>
        <begin position="48"/>
        <end position="75"/>
    </location>
</feature>
<feature type="transmembrane region" description="Helical" evidence="1">
    <location>
        <begin position="96"/>
        <end position="118"/>
    </location>
</feature>
<evidence type="ECO:0008006" key="4">
    <source>
        <dbReference type="Google" id="ProtNLM"/>
    </source>
</evidence>
<evidence type="ECO:0000313" key="2">
    <source>
        <dbReference type="EMBL" id="MBB5720060.1"/>
    </source>
</evidence>
<gene>
    <name evidence="2" type="ORF">FHR23_003020</name>
</gene>
<reference evidence="2 3" key="1">
    <citation type="submission" date="2020-08" db="EMBL/GenBank/DDBJ databases">
        <title>Genomic Encyclopedia of Type Strains, Phase IV (KMG-IV): sequencing the most valuable type-strain genomes for metagenomic binning, comparative biology and taxonomic classification.</title>
        <authorList>
            <person name="Goeker M."/>
        </authorList>
    </citation>
    <scope>NUCLEOTIDE SEQUENCE [LARGE SCALE GENOMIC DNA]</scope>
    <source>
        <strain evidence="2 3">DSM 27203</strain>
    </source>
</reference>
<keyword evidence="3" id="KW-1185">Reference proteome</keyword>
<proteinExistence type="predicted"/>
<evidence type="ECO:0000256" key="1">
    <source>
        <dbReference type="SAM" id="Phobius"/>
    </source>
</evidence>
<keyword evidence="1" id="KW-0812">Transmembrane</keyword>
<dbReference type="AlphaFoldDB" id="A0A840Z2U7"/>
<feature type="transmembrane region" description="Helical" evidence="1">
    <location>
        <begin position="182"/>
        <end position="208"/>
    </location>
</feature>
<evidence type="ECO:0000313" key="3">
    <source>
        <dbReference type="Proteomes" id="UP000554342"/>
    </source>
</evidence>
<protein>
    <recommendedName>
        <fullName evidence="4">Glycerophosphoryl diester phosphodiesterase membrane domain-containing protein</fullName>
    </recommendedName>
</protein>
<feature type="transmembrane region" description="Helical" evidence="1">
    <location>
        <begin position="138"/>
        <end position="161"/>
    </location>
</feature>
<organism evidence="2 3">
    <name type="scientific">Stakelama sediminis</name>
    <dbReference type="NCBI Taxonomy" id="463200"/>
    <lineage>
        <taxon>Bacteria</taxon>
        <taxon>Pseudomonadati</taxon>
        <taxon>Pseudomonadota</taxon>
        <taxon>Alphaproteobacteria</taxon>
        <taxon>Sphingomonadales</taxon>
        <taxon>Sphingomonadaceae</taxon>
        <taxon>Stakelama</taxon>
    </lineage>
</organism>
<dbReference type="EMBL" id="JACIJI010000008">
    <property type="protein sequence ID" value="MBB5720060.1"/>
    <property type="molecule type" value="Genomic_DNA"/>
</dbReference>
<accession>A0A840Z2U7</accession>
<sequence length="270" mass="27806">MGNIWDRTSRFLSGHFSAILPIALAGIFVPMMITQTLEPLGEPGAPEGLIVALSGISLIAALIVLWAQLAIIALVSEPASARHAGMIALRRYPAAIGVSLLILLIFIALAAPIAAMLAASGFWTGAKTGMAAVSPGMLALIVLYAILLVPVLLYLSARLALTMPVVVAERRGAGAIGRSWRLTAGLAAAIIGVFLLYILMLIVAHLAAKTVFGSIMLLLFGHDGTITVAGVLTAIAVALVTTCFTVLQAAFLATLYLASADSSDGVAVPV</sequence>
<dbReference type="RefSeq" id="WP_184005559.1">
    <property type="nucleotide sequence ID" value="NZ_BAABIF010000029.1"/>
</dbReference>
<name>A0A840Z2U7_9SPHN</name>
<keyword evidence="1" id="KW-1133">Transmembrane helix</keyword>
<dbReference type="Proteomes" id="UP000554342">
    <property type="component" value="Unassembled WGS sequence"/>
</dbReference>